<keyword evidence="1" id="KW-1133">Transmembrane helix</keyword>
<gene>
    <name evidence="2" type="ORF">MICCA_3430020</name>
</gene>
<comment type="caution">
    <text evidence="2">The sequence shown here is derived from an EMBL/GenBank/DDBJ whole genome shotgun (WGS) entry which is preliminary data.</text>
</comment>
<dbReference type="EMBL" id="CAIH01000272">
    <property type="protein sequence ID" value="CCH93950.1"/>
    <property type="molecule type" value="Genomic_DNA"/>
</dbReference>
<evidence type="ECO:0000313" key="2">
    <source>
        <dbReference type="EMBL" id="CCH93950.1"/>
    </source>
</evidence>
<keyword evidence="1" id="KW-0472">Membrane</keyword>
<name>A0A822LBR8_MICAE</name>
<accession>A0A822LBR8</accession>
<evidence type="ECO:0000256" key="1">
    <source>
        <dbReference type="SAM" id="Phobius"/>
    </source>
</evidence>
<dbReference type="Proteomes" id="UP000005806">
    <property type="component" value="Unassembled WGS sequence"/>
</dbReference>
<keyword evidence="1" id="KW-0812">Transmembrane</keyword>
<dbReference type="AlphaFoldDB" id="A0A822LBR8"/>
<feature type="transmembrane region" description="Helical" evidence="1">
    <location>
        <begin position="6"/>
        <end position="23"/>
    </location>
</feature>
<protein>
    <submittedName>
        <fullName evidence="2">Uncharacterized protein</fullName>
    </submittedName>
</protein>
<evidence type="ECO:0000313" key="3">
    <source>
        <dbReference type="Proteomes" id="UP000005806"/>
    </source>
</evidence>
<sequence>MISLTYTGVINLCVLCVFVVPSTRSPAGLYLRIHFTHQT</sequence>
<proteinExistence type="predicted"/>
<reference evidence="2 3" key="1">
    <citation type="submission" date="2012-04" db="EMBL/GenBank/DDBJ databases">
        <authorList>
            <person name="Genoscope - CEA"/>
        </authorList>
    </citation>
    <scope>NUCLEOTIDE SEQUENCE [LARGE SCALE GENOMIC DNA]</scope>
    <source>
        <strain evidence="2 3">9432</strain>
    </source>
</reference>
<organism evidence="2 3">
    <name type="scientific">Microcystis aeruginosa PCC 9432</name>
    <dbReference type="NCBI Taxonomy" id="1160280"/>
    <lineage>
        <taxon>Bacteria</taxon>
        <taxon>Bacillati</taxon>
        <taxon>Cyanobacteriota</taxon>
        <taxon>Cyanophyceae</taxon>
        <taxon>Oscillatoriophycideae</taxon>
        <taxon>Chroococcales</taxon>
        <taxon>Microcystaceae</taxon>
        <taxon>Microcystis</taxon>
    </lineage>
</organism>